<keyword evidence="2" id="KW-1185">Reference proteome</keyword>
<dbReference type="Proteomes" id="UP000309872">
    <property type="component" value="Unassembled WGS sequence"/>
</dbReference>
<sequence length="77" mass="9069">MNRYQTVILKSKAVLVKLERLAQSLWTKLHGRYMSSFGVQGSMVWVLLCTHAYLAPRAPQRTANRIKYPRKYALFRR</sequence>
<name>A0A4U0H932_9SPHI</name>
<protein>
    <submittedName>
        <fullName evidence="1">Uncharacterized protein</fullName>
    </submittedName>
</protein>
<accession>A0A4U0H932</accession>
<comment type="caution">
    <text evidence="1">The sequence shown here is derived from an EMBL/GenBank/DDBJ whole genome shotgun (WGS) entry which is preliminary data.</text>
</comment>
<gene>
    <name evidence="1" type="ORF">FAZ19_03820</name>
</gene>
<evidence type="ECO:0000313" key="2">
    <source>
        <dbReference type="Proteomes" id="UP000309872"/>
    </source>
</evidence>
<proteinExistence type="predicted"/>
<evidence type="ECO:0000313" key="1">
    <source>
        <dbReference type="EMBL" id="TJY68393.1"/>
    </source>
</evidence>
<dbReference type="RefSeq" id="WP_136819258.1">
    <property type="nucleotide sequence ID" value="NZ_BMJX01000001.1"/>
</dbReference>
<organism evidence="1 2">
    <name type="scientific">Sphingobacterium alkalisoli</name>
    <dbReference type="NCBI Taxonomy" id="1874115"/>
    <lineage>
        <taxon>Bacteria</taxon>
        <taxon>Pseudomonadati</taxon>
        <taxon>Bacteroidota</taxon>
        <taxon>Sphingobacteriia</taxon>
        <taxon>Sphingobacteriales</taxon>
        <taxon>Sphingobacteriaceae</taxon>
        <taxon>Sphingobacterium</taxon>
    </lineage>
</organism>
<reference evidence="1 2" key="1">
    <citation type="submission" date="2019-04" db="EMBL/GenBank/DDBJ databases">
        <title>Sphingobacterium olei sp. nov., isolated from oil-contaminated soil.</title>
        <authorList>
            <person name="Liu B."/>
        </authorList>
    </citation>
    <scope>NUCLEOTIDE SEQUENCE [LARGE SCALE GENOMIC DNA]</scope>
    <source>
        <strain evidence="1 2">Y3L14</strain>
    </source>
</reference>
<dbReference type="EMBL" id="SUKA01000001">
    <property type="protein sequence ID" value="TJY68393.1"/>
    <property type="molecule type" value="Genomic_DNA"/>
</dbReference>
<dbReference type="AlphaFoldDB" id="A0A4U0H932"/>